<dbReference type="PROSITE" id="PS51996">
    <property type="entry name" value="TR_MART"/>
    <property type="match status" value="1"/>
</dbReference>
<dbReference type="InterPro" id="IPR003540">
    <property type="entry name" value="ADP-ribosyltransferase"/>
</dbReference>
<sequence>GDITKGLKGIGNIEIPKLPDGSFQLPDGQLLDPNGNLIPPNSTIPHTTVPGTSGLPTSWQIQPTAGPGVHAGGFDNVPGAADSHVPSAGSPVPGGAPAHVPNGSFGPAPASFDPAGHIPGGPATHVPNGSFGPAPASFDPAGHVPGGPAGHIPGTTPGHVPSGSFGPAPAAFDPAGHVPGGPAAHVPGDHLPAGAGHDVPGATPHGPGHDVPGTHGHDAPHSGAHADDAAAHADDAAHAGDTGGHVDPHGAAGDALHGADDAATGSHPGTGGPGAGSAAGDFKYTPHVSEADFDALTTAEKHQVAAAELSDGTVPFADDMDAIDYGREYWNDYVRDLDPSAQQALRDYTGDSFPSYKDMNGYLRGDPYYGPRPEVLHDISEMDRVMSTRPVPEDVMVVRGTGIDHLDLDSPLDMQGGTFTDEGYFSTSLGNHPVPSFKGKPAIFHLRVPKGTPALWLEKVSKYGVDEREILLGRGSEYRVTRVFLDEAGKVQVYGEVLPK</sequence>
<dbReference type="Proteomes" id="UP001589710">
    <property type="component" value="Unassembled WGS sequence"/>
</dbReference>
<evidence type="ECO:0000313" key="3">
    <source>
        <dbReference type="EMBL" id="MFB9577525.1"/>
    </source>
</evidence>
<feature type="compositionally biased region" description="Basic and acidic residues" evidence="1">
    <location>
        <begin position="215"/>
        <end position="248"/>
    </location>
</feature>
<proteinExistence type="predicted"/>
<dbReference type="Gene3D" id="3.90.176.10">
    <property type="entry name" value="Toxin ADP-ribosyltransferase, Chain A, domain 1"/>
    <property type="match status" value="1"/>
</dbReference>
<keyword evidence="4" id="KW-1185">Reference proteome</keyword>
<name>A0ABV5RI38_9ACTN</name>
<evidence type="ECO:0000256" key="1">
    <source>
        <dbReference type="SAM" id="MobiDB-lite"/>
    </source>
</evidence>
<feature type="compositionally biased region" description="Low complexity" evidence="1">
    <location>
        <begin position="249"/>
        <end position="267"/>
    </location>
</feature>
<protein>
    <submittedName>
        <fullName evidence="3">ADP-ribosyltransferase</fullName>
    </submittedName>
</protein>
<feature type="region of interest" description="Disordered" evidence="1">
    <location>
        <begin position="147"/>
        <end position="282"/>
    </location>
</feature>
<organism evidence="3 4">
    <name type="scientific">Streptomyces yanii</name>
    <dbReference type="NCBI Taxonomy" id="78510"/>
    <lineage>
        <taxon>Bacteria</taxon>
        <taxon>Bacillati</taxon>
        <taxon>Actinomycetota</taxon>
        <taxon>Actinomycetes</taxon>
        <taxon>Kitasatosporales</taxon>
        <taxon>Streptomycetaceae</taxon>
        <taxon>Streptomyces</taxon>
    </lineage>
</organism>
<dbReference type="EMBL" id="JBHMCG010000148">
    <property type="protein sequence ID" value="MFB9577525.1"/>
    <property type="molecule type" value="Genomic_DNA"/>
</dbReference>
<reference evidence="3 4" key="1">
    <citation type="submission" date="2024-09" db="EMBL/GenBank/DDBJ databases">
        <authorList>
            <person name="Sun Q."/>
            <person name="Mori K."/>
        </authorList>
    </citation>
    <scope>NUCLEOTIDE SEQUENCE [LARGE SCALE GENOMIC DNA]</scope>
    <source>
        <strain evidence="3 4">JCM 3331</strain>
    </source>
</reference>
<evidence type="ECO:0000259" key="2">
    <source>
        <dbReference type="Pfam" id="PF03496"/>
    </source>
</evidence>
<feature type="non-terminal residue" evidence="3">
    <location>
        <position position="1"/>
    </location>
</feature>
<evidence type="ECO:0000313" key="4">
    <source>
        <dbReference type="Proteomes" id="UP001589710"/>
    </source>
</evidence>
<gene>
    <name evidence="3" type="ORF">ACFFTL_35935</name>
</gene>
<comment type="caution">
    <text evidence="3">The sequence shown here is derived from an EMBL/GenBank/DDBJ whole genome shotgun (WGS) entry which is preliminary data.</text>
</comment>
<feature type="compositionally biased region" description="Gly residues" evidence="1">
    <location>
        <begin position="268"/>
        <end position="277"/>
    </location>
</feature>
<dbReference type="RefSeq" id="WP_386144842.1">
    <property type="nucleotide sequence ID" value="NZ_JBHMCG010000148.1"/>
</dbReference>
<dbReference type="SUPFAM" id="SSF56399">
    <property type="entry name" value="ADP-ribosylation"/>
    <property type="match status" value="1"/>
</dbReference>
<accession>A0ABV5RI38</accession>
<dbReference type="Pfam" id="PF03496">
    <property type="entry name" value="ADPrib_exo_Tox"/>
    <property type="match status" value="1"/>
</dbReference>
<feature type="domain" description="ADP ribosyltransferase" evidence="2">
    <location>
        <begin position="324"/>
        <end position="485"/>
    </location>
</feature>
<feature type="compositionally biased region" description="Low complexity" evidence="1">
    <location>
        <begin position="165"/>
        <end position="176"/>
    </location>
</feature>